<protein>
    <submittedName>
        <fullName evidence="1">Uncharacterized protein</fullName>
    </submittedName>
</protein>
<name>A0A1Z5R1L9_SORBI</name>
<keyword evidence="2" id="KW-1185">Reference proteome</keyword>
<gene>
    <name evidence="1" type="ORF">SORBI_3009G080450</name>
</gene>
<accession>A0A1Z5R1L9</accession>
<dbReference type="EMBL" id="CM000768">
    <property type="protein sequence ID" value="OQU77630.1"/>
    <property type="molecule type" value="Genomic_DNA"/>
</dbReference>
<sequence length="144" mass="15732">MQINEFPPSPSFIPIRKHQEGVPSFLSSSTRWRLLLSSSLPHTSTREAVLILFLSTSMGAPFSSLPFSPSPSKQSASVIRTEFILLFSFPRTQQGFGRDHCCCSFSVTGVMIIAAAIEATPISSNASRLSCHIMSSSPPFLYSM</sequence>
<proteinExistence type="predicted"/>
<reference evidence="2" key="2">
    <citation type="journal article" date="2018" name="Plant J.">
        <title>The Sorghum bicolor reference genome: improved assembly, gene annotations, a transcriptome atlas, and signatures of genome organization.</title>
        <authorList>
            <person name="McCormick R.F."/>
            <person name="Truong S.K."/>
            <person name="Sreedasyam A."/>
            <person name="Jenkins J."/>
            <person name="Shu S."/>
            <person name="Sims D."/>
            <person name="Kennedy M."/>
            <person name="Amirebrahimi M."/>
            <person name="Weers B.D."/>
            <person name="McKinley B."/>
            <person name="Mattison A."/>
            <person name="Morishige D.T."/>
            <person name="Grimwood J."/>
            <person name="Schmutz J."/>
            <person name="Mullet J.E."/>
        </authorList>
    </citation>
    <scope>NUCLEOTIDE SEQUENCE [LARGE SCALE GENOMIC DNA]</scope>
    <source>
        <strain evidence="2">cv. BTx623</strain>
    </source>
</reference>
<organism evidence="1 2">
    <name type="scientific">Sorghum bicolor</name>
    <name type="common">Sorghum</name>
    <name type="synonym">Sorghum vulgare</name>
    <dbReference type="NCBI Taxonomy" id="4558"/>
    <lineage>
        <taxon>Eukaryota</taxon>
        <taxon>Viridiplantae</taxon>
        <taxon>Streptophyta</taxon>
        <taxon>Embryophyta</taxon>
        <taxon>Tracheophyta</taxon>
        <taxon>Spermatophyta</taxon>
        <taxon>Magnoliopsida</taxon>
        <taxon>Liliopsida</taxon>
        <taxon>Poales</taxon>
        <taxon>Poaceae</taxon>
        <taxon>PACMAD clade</taxon>
        <taxon>Panicoideae</taxon>
        <taxon>Andropogonodae</taxon>
        <taxon>Andropogoneae</taxon>
        <taxon>Sorghinae</taxon>
        <taxon>Sorghum</taxon>
    </lineage>
</organism>
<evidence type="ECO:0000313" key="1">
    <source>
        <dbReference type="EMBL" id="OQU77630.1"/>
    </source>
</evidence>
<dbReference type="InParanoid" id="A0A1Z5R1L9"/>
<dbReference type="Proteomes" id="UP000000768">
    <property type="component" value="Chromosome 9"/>
</dbReference>
<evidence type="ECO:0000313" key="2">
    <source>
        <dbReference type="Proteomes" id="UP000000768"/>
    </source>
</evidence>
<dbReference type="Gramene" id="OQU77630">
    <property type="protein sequence ID" value="OQU77630"/>
    <property type="gene ID" value="SORBI_3009G080450"/>
</dbReference>
<dbReference type="AlphaFoldDB" id="A0A1Z5R1L9"/>
<reference evidence="1 2" key="1">
    <citation type="journal article" date="2009" name="Nature">
        <title>The Sorghum bicolor genome and the diversification of grasses.</title>
        <authorList>
            <person name="Paterson A.H."/>
            <person name="Bowers J.E."/>
            <person name="Bruggmann R."/>
            <person name="Dubchak I."/>
            <person name="Grimwood J."/>
            <person name="Gundlach H."/>
            <person name="Haberer G."/>
            <person name="Hellsten U."/>
            <person name="Mitros T."/>
            <person name="Poliakov A."/>
            <person name="Schmutz J."/>
            <person name="Spannagl M."/>
            <person name="Tang H."/>
            <person name="Wang X."/>
            <person name="Wicker T."/>
            <person name="Bharti A.K."/>
            <person name="Chapman J."/>
            <person name="Feltus F.A."/>
            <person name="Gowik U."/>
            <person name="Grigoriev I.V."/>
            <person name="Lyons E."/>
            <person name="Maher C.A."/>
            <person name="Martis M."/>
            <person name="Narechania A."/>
            <person name="Otillar R.P."/>
            <person name="Penning B.W."/>
            <person name="Salamov A.A."/>
            <person name="Wang Y."/>
            <person name="Zhang L."/>
            <person name="Carpita N.C."/>
            <person name="Freeling M."/>
            <person name="Gingle A.R."/>
            <person name="Hash C.T."/>
            <person name="Keller B."/>
            <person name="Klein P."/>
            <person name="Kresovich S."/>
            <person name="McCann M.C."/>
            <person name="Ming R."/>
            <person name="Peterson D.G."/>
            <person name="Mehboob-ur-Rahman"/>
            <person name="Ware D."/>
            <person name="Westhoff P."/>
            <person name="Mayer K.F."/>
            <person name="Messing J."/>
            <person name="Rokhsar D.S."/>
        </authorList>
    </citation>
    <scope>NUCLEOTIDE SEQUENCE [LARGE SCALE GENOMIC DNA]</scope>
    <source>
        <strain evidence="2">cv. BTx623</strain>
    </source>
</reference>